<dbReference type="AlphaFoldDB" id="K3W9X4"/>
<dbReference type="Gene3D" id="1.20.5.170">
    <property type="match status" value="1"/>
</dbReference>
<dbReference type="STRING" id="431595.K3W9X4"/>
<dbReference type="GO" id="GO:0005634">
    <property type="term" value="C:nucleus"/>
    <property type="evidence" value="ECO:0007669"/>
    <property type="project" value="TreeGrafter"/>
</dbReference>
<dbReference type="InterPro" id="IPR046347">
    <property type="entry name" value="bZIP_sf"/>
</dbReference>
<protein>
    <recommendedName>
        <fullName evidence="7">BZIP domain-containing protein</fullName>
    </recommendedName>
</protein>
<evidence type="ECO:0000256" key="1">
    <source>
        <dbReference type="ARBA" id="ARBA00004167"/>
    </source>
</evidence>
<dbReference type="OMA" id="QKRQAVH"/>
<dbReference type="SUPFAM" id="SSF57959">
    <property type="entry name" value="Leucine zipper domain"/>
    <property type="match status" value="1"/>
</dbReference>
<feature type="compositionally biased region" description="Polar residues" evidence="6">
    <location>
        <begin position="272"/>
        <end position="298"/>
    </location>
</feature>
<feature type="region of interest" description="Disordered" evidence="6">
    <location>
        <begin position="199"/>
        <end position="253"/>
    </location>
</feature>
<dbReference type="CDD" id="cd14690">
    <property type="entry name" value="bZIP_CREB1"/>
    <property type="match status" value="1"/>
</dbReference>
<evidence type="ECO:0000259" key="7">
    <source>
        <dbReference type="PROSITE" id="PS50217"/>
    </source>
</evidence>
<dbReference type="GO" id="GO:0030968">
    <property type="term" value="P:endoplasmic reticulum unfolded protein response"/>
    <property type="evidence" value="ECO:0007669"/>
    <property type="project" value="TreeGrafter"/>
</dbReference>
<dbReference type="Pfam" id="PF00170">
    <property type="entry name" value="bZIP_1"/>
    <property type="match status" value="1"/>
</dbReference>
<evidence type="ECO:0000256" key="3">
    <source>
        <dbReference type="ARBA" id="ARBA00023125"/>
    </source>
</evidence>
<dbReference type="PANTHER" id="PTHR46164:SF3">
    <property type="entry name" value="ATF6, ISOFORM C"/>
    <property type="match status" value="1"/>
</dbReference>
<dbReference type="PROSITE" id="PS00036">
    <property type="entry name" value="BZIP_BASIC"/>
    <property type="match status" value="1"/>
</dbReference>
<dbReference type="InterPro" id="IPR004827">
    <property type="entry name" value="bZIP"/>
</dbReference>
<evidence type="ECO:0000256" key="4">
    <source>
        <dbReference type="ARBA" id="ARBA00023163"/>
    </source>
</evidence>
<keyword evidence="9" id="KW-1185">Reference proteome</keyword>
<evidence type="ECO:0000313" key="8">
    <source>
        <dbReference type="EnsemblProtists" id="PYU1_T001765"/>
    </source>
</evidence>
<dbReference type="PANTHER" id="PTHR46164">
    <property type="entry name" value="ATF6, ISOFORM C"/>
    <property type="match status" value="1"/>
</dbReference>
<feature type="region of interest" description="Disordered" evidence="6">
    <location>
        <begin position="272"/>
        <end position="330"/>
    </location>
</feature>
<evidence type="ECO:0000256" key="6">
    <source>
        <dbReference type="SAM" id="MobiDB-lite"/>
    </source>
</evidence>
<feature type="compositionally biased region" description="Polar residues" evidence="6">
    <location>
        <begin position="244"/>
        <end position="253"/>
    </location>
</feature>
<dbReference type="VEuPathDB" id="FungiDB:PYU1_G001764"/>
<feature type="compositionally biased region" description="Low complexity" evidence="6">
    <location>
        <begin position="129"/>
        <end position="153"/>
    </location>
</feature>
<dbReference type="Proteomes" id="UP000019132">
    <property type="component" value="Unassembled WGS sequence"/>
</dbReference>
<sequence>MKDVAMHTSPQAVMTATTRLAGVTAAASAPTGAASTLTTSVTHSAASGTNSILQHAMQDMGTPADVAAEMELLHATNRDMFSWLLFNSENMSAPGSAGGVLDDHDPFRMLGGADDPASSLPMSFLGAHSSPLTQSSTLTSTTTNTGSTTTSDLLHSHHHHSTMASNPAANGHGLATATAAAGSLQVSVQMGTNSTDKSAAAAAAAAKRRGKKRGVNESLGASTPSAGGTPTAASTPAPKKSLTGKENLNGTPMSATQEGLLRHLESANNALAQKRQASGGNASTPSVVTPPAVSSLTTPKIERASSSGSDDTLTTLQRKQKLERNRESARECRRRKREHILGVEERCRQLERENMELRGQLKAGKEAMKQEEKEKNRVCEELEQMIQRGASEKELAEKIDNFKEQYSDYGHGRRSALGYHLHQIERLLLPTQVTKMCIWALRQDDSFWQDEEDETSLPVILAKELGLTEEQKKKIQQQRGSITLICENLKNALSLLNELKTEVIQKNTTLDMEMDKLQNILTPTQRAKFIVWVTNNQACMHLLNKLWRSVL</sequence>
<dbReference type="PRINTS" id="PR00041">
    <property type="entry name" value="LEUZIPPRCREB"/>
</dbReference>
<feature type="compositionally biased region" description="Basic and acidic residues" evidence="6">
    <location>
        <begin position="320"/>
        <end position="330"/>
    </location>
</feature>
<dbReference type="HOGENOM" id="CLU_033600_0_0_1"/>
<dbReference type="PROSITE" id="PS50217">
    <property type="entry name" value="BZIP"/>
    <property type="match status" value="1"/>
</dbReference>
<keyword evidence="5" id="KW-0539">Nucleus</keyword>
<comment type="subcellular location">
    <subcellularLocation>
        <location evidence="1">Membrane</location>
        <topology evidence="1">Single-pass membrane protein</topology>
    </subcellularLocation>
</comment>
<dbReference type="eggNOG" id="ENOG502RR9D">
    <property type="taxonomic scope" value="Eukaryota"/>
</dbReference>
<dbReference type="GO" id="GO:0000981">
    <property type="term" value="F:DNA-binding transcription factor activity, RNA polymerase II-specific"/>
    <property type="evidence" value="ECO:0007669"/>
    <property type="project" value="TreeGrafter"/>
</dbReference>
<dbReference type="SMART" id="SM00338">
    <property type="entry name" value="BRLZ"/>
    <property type="match status" value="1"/>
</dbReference>
<evidence type="ECO:0000256" key="5">
    <source>
        <dbReference type="ARBA" id="ARBA00023242"/>
    </source>
</evidence>
<accession>K3W9X4</accession>
<reference evidence="9" key="1">
    <citation type="journal article" date="2010" name="Genome Biol.">
        <title>Genome sequence of the necrotrophic plant pathogen Pythium ultimum reveals original pathogenicity mechanisms and effector repertoire.</title>
        <authorList>
            <person name="Levesque C.A."/>
            <person name="Brouwer H."/>
            <person name="Cano L."/>
            <person name="Hamilton J.P."/>
            <person name="Holt C."/>
            <person name="Huitema E."/>
            <person name="Raffaele S."/>
            <person name="Robideau G.P."/>
            <person name="Thines M."/>
            <person name="Win J."/>
            <person name="Zerillo M.M."/>
            <person name="Beakes G.W."/>
            <person name="Boore J.L."/>
            <person name="Busam D."/>
            <person name="Dumas B."/>
            <person name="Ferriera S."/>
            <person name="Fuerstenberg S.I."/>
            <person name="Gachon C.M."/>
            <person name="Gaulin E."/>
            <person name="Govers F."/>
            <person name="Grenville-Briggs L."/>
            <person name="Horner N."/>
            <person name="Hostetler J."/>
            <person name="Jiang R.H."/>
            <person name="Johnson J."/>
            <person name="Krajaejun T."/>
            <person name="Lin H."/>
            <person name="Meijer H.J."/>
            <person name="Moore B."/>
            <person name="Morris P."/>
            <person name="Phuntmart V."/>
            <person name="Puiu D."/>
            <person name="Shetty J."/>
            <person name="Stajich J.E."/>
            <person name="Tripathy S."/>
            <person name="Wawra S."/>
            <person name="van West P."/>
            <person name="Whitty B.R."/>
            <person name="Coutinho P.M."/>
            <person name="Henrissat B."/>
            <person name="Martin F."/>
            <person name="Thomas P.D."/>
            <person name="Tyler B.M."/>
            <person name="De Vries R.P."/>
            <person name="Kamoun S."/>
            <person name="Yandell M."/>
            <person name="Tisserat N."/>
            <person name="Buell C.R."/>
        </authorList>
    </citation>
    <scope>NUCLEOTIDE SEQUENCE</scope>
    <source>
        <strain evidence="9">DAOM:BR144</strain>
    </source>
</reference>
<dbReference type="GO" id="GO:0000978">
    <property type="term" value="F:RNA polymerase II cis-regulatory region sequence-specific DNA binding"/>
    <property type="evidence" value="ECO:0007669"/>
    <property type="project" value="TreeGrafter"/>
</dbReference>
<reference evidence="9" key="2">
    <citation type="submission" date="2010-04" db="EMBL/GenBank/DDBJ databases">
        <authorList>
            <person name="Buell R."/>
            <person name="Hamilton J."/>
            <person name="Hostetler J."/>
        </authorList>
    </citation>
    <scope>NUCLEOTIDE SEQUENCE [LARGE SCALE GENOMIC DNA]</scope>
    <source>
        <strain evidence="9">DAOM:BR144</strain>
    </source>
</reference>
<dbReference type="InterPro" id="IPR051882">
    <property type="entry name" value="ATF_bZIP_TF"/>
</dbReference>
<dbReference type="EMBL" id="GL376634">
    <property type="status" value="NOT_ANNOTATED_CDS"/>
    <property type="molecule type" value="Genomic_DNA"/>
</dbReference>
<organism evidence="8 9">
    <name type="scientific">Globisporangium ultimum (strain ATCC 200006 / CBS 805.95 / DAOM BR144)</name>
    <name type="common">Pythium ultimum</name>
    <dbReference type="NCBI Taxonomy" id="431595"/>
    <lineage>
        <taxon>Eukaryota</taxon>
        <taxon>Sar</taxon>
        <taxon>Stramenopiles</taxon>
        <taxon>Oomycota</taxon>
        <taxon>Peronosporomycetes</taxon>
        <taxon>Pythiales</taxon>
        <taxon>Pythiaceae</taxon>
        <taxon>Globisporangium</taxon>
    </lineage>
</organism>
<reference evidence="8" key="3">
    <citation type="submission" date="2015-02" db="UniProtKB">
        <authorList>
            <consortium name="EnsemblProtists"/>
        </authorList>
    </citation>
    <scope>IDENTIFICATION</scope>
    <source>
        <strain evidence="8">DAOM BR144</strain>
    </source>
</reference>
<keyword evidence="2" id="KW-0805">Transcription regulation</keyword>
<feature type="domain" description="BZIP" evidence="7">
    <location>
        <begin position="315"/>
        <end position="362"/>
    </location>
</feature>
<name>K3W9X4_GLOUD</name>
<feature type="compositionally biased region" description="Low complexity" evidence="6">
    <location>
        <begin position="220"/>
        <end position="238"/>
    </location>
</feature>
<keyword evidence="4" id="KW-0804">Transcription</keyword>
<feature type="region of interest" description="Disordered" evidence="6">
    <location>
        <begin position="121"/>
        <end position="171"/>
    </location>
</feature>
<dbReference type="EnsemblProtists" id="PYU1_T001765">
    <property type="protein sequence ID" value="PYU1_T001765"/>
    <property type="gene ID" value="PYU1_G001764"/>
</dbReference>
<proteinExistence type="predicted"/>
<keyword evidence="3" id="KW-0238">DNA-binding</keyword>
<evidence type="ECO:0000313" key="9">
    <source>
        <dbReference type="Proteomes" id="UP000019132"/>
    </source>
</evidence>
<dbReference type="InParanoid" id="K3W9X4"/>
<evidence type="ECO:0000256" key="2">
    <source>
        <dbReference type="ARBA" id="ARBA00023015"/>
    </source>
</evidence>
<feature type="compositionally biased region" description="Low complexity" evidence="6">
    <location>
        <begin position="305"/>
        <end position="316"/>
    </location>
</feature>
<dbReference type="GO" id="GO:0016020">
    <property type="term" value="C:membrane"/>
    <property type="evidence" value="ECO:0007669"/>
    <property type="project" value="UniProtKB-SubCell"/>
</dbReference>